<protein>
    <submittedName>
        <fullName evidence="2">Uncharacterized protein</fullName>
    </submittedName>
</protein>
<proteinExistence type="predicted"/>
<evidence type="ECO:0000313" key="2">
    <source>
        <dbReference type="EMBL" id="DAF53440.1"/>
    </source>
</evidence>
<accession>A0A8S5SR79</accession>
<dbReference type="EMBL" id="BK032653">
    <property type="protein sequence ID" value="DAF53440.1"/>
    <property type="molecule type" value="Genomic_DNA"/>
</dbReference>
<keyword evidence="1" id="KW-0472">Membrane</keyword>
<evidence type="ECO:0000256" key="1">
    <source>
        <dbReference type="SAM" id="Phobius"/>
    </source>
</evidence>
<feature type="transmembrane region" description="Helical" evidence="1">
    <location>
        <begin position="6"/>
        <end position="30"/>
    </location>
</feature>
<reference evidence="2" key="1">
    <citation type="journal article" date="2021" name="Proc. Natl. Acad. Sci. U.S.A.">
        <title>A Catalog of Tens of Thousands of Viruses from Human Metagenomes Reveals Hidden Associations with Chronic Diseases.</title>
        <authorList>
            <person name="Tisza M.J."/>
            <person name="Buck C.B."/>
        </authorList>
    </citation>
    <scope>NUCLEOTIDE SEQUENCE</scope>
    <source>
        <strain evidence="2">CtXBg1</strain>
    </source>
</reference>
<keyword evidence="1" id="KW-0812">Transmembrane</keyword>
<name>A0A8S5SR79_9CAUD</name>
<sequence>MNVSVWVNILIWELDVYLGLLIVKEVIALFKRYARD</sequence>
<keyword evidence="1" id="KW-1133">Transmembrane helix</keyword>
<organism evidence="2">
    <name type="scientific">Podoviridae sp. ctXBg1</name>
    <dbReference type="NCBI Taxonomy" id="2827739"/>
    <lineage>
        <taxon>Viruses</taxon>
        <taxon>Duplodnaviria</taxon>
        <taxon>Heunggongvirae</taxon>
        <taxon>Uroviricota</taxon>
        <taxon>Caudoviricetes</taxon>
    </lineage>
</organism>